<dbReference type="OrthoDB" id="6763776at2759"/>
<dbReference type="PANTHER" id="PTHR10773">
    <property type="entry name" value="DNA-DIRECTED RNA POLYMERASES I, II, AND III SUBUNIT RPABC2"/>
    <property type="match status" value="1"/>
</dbReference>
<dbReference type="EMBL" id="VTPC01008532">
    <property type="protein sequence ID" value="KAF2892741.1"/>
    <property type="molecule type" value="Genomic_DNA"/>
</dbReference>
<gene>
    <name evidence="1" type="ORF">ILUMI_13432</name>
</gene>
<reference evidence="1" key="1">
    <citation type="submission" date="2019-08" db="EMBL/GenBank/DDBJ databases">
        <title>The genome of the North American firefly Photinus pyralis.</title>
        <authorList>
            <consortium name="Photinus pyralis genome working group"/>
            <person name="Fallon T.R."/>
            <person name="Sander Lower S.E."/>
            <person name="Weng J.-K."/>
        </authorList>
    </citation>
    <scope>NUCLEOTIDE SEQUENCE</scope>
    <source>
        <strain evidence="1">TRF0915ILg1</strain>
        <tissue evidence="1">Whole body</tissue>
    </source>
</reference>
<evidence type="ECO:0000313" key="2">
    <source>
        <dbReference type="Proteomes" id="UP000801492"/>
    </source>
</evidence>
<proteinExistence type="predicted"/>
<name>A0A8K0GBG0_IGNLU</name>
<dbReference type="PANTHER" id="PTHR10773:SF19">
    <property type="match status" value="1"/>
</dbReference>
<evidence type="ECO:0000313" key="1">
    <source>
        <dbReference type="EMBL" id="KAF2892741.1"/>
    </source>
</evidence>
<accession>A0A8K0GBG0</accession>
<sequence>GYSVQGSVLNISDKKVRVALSESSRSAIIVQSPDKRGPHRPHNKLLNDTIAGVNEHIDLFPRVSSHWSRRDTNKKYLEFNLNKEIVYKLYLEYCQQRKS</sequence>
<comment type="caution">
    <text evidence="1">The sequence shown here is derived from an EMBL/GenBank/DDBJ whole genome shotgun (WGS) entry which is preliminary data.</text>
</comment>
<keyword evidence="2" id="KW-1185">Reference proteome</keyword>
<organism evidence="1 2">
    <name type="scientific">Ignelater luminosus</name>
    <name type="common">Cucubano</name>
    <name type="synonym">Pyrophorus luminosus</name>
    <dbReference type="NCBI Taxonomy" id="2038154"/>
    <lineage>
        <taxon>Eukaryota</taxon>
        <taxon>Metazoa</taxon>
        <taxon>Ecdysozoa</taxon>
        <taxon>Arthropoda</taxon>
        <taxon>Hexapoda</taxon>
        <taxon>Insecta</taxon>
        <taxon>Pterygota</taxon>
        <taxon>Neoptera</taxon>
        <taxon>Endopterygota</taxon>
        <taxon>Coleoptera</taxon>
        <taxon>Polyphaga</taxon>
        <taxon>Elateriformia</taxon>
        <taxon>Elateroidea</taxon>
        <taxon>Elateridae</taxon>
        <taxon>Agrypninae</taxon>
        <taxon>Pyrophorini</taxon>
        <taxon>Ignelater</taxon>
    </lineage>
</organism>
<dbReference type="Proteomes" id="UP000801492">
    <property type="component" value="Unassembled WGS sequence"/>
</dbReference>
<dbReference type="AlphaFoldDB" id="A0A8K0GBG0"/>
<protein>
    <submittedName>
        <fullName evidence="1">Uncharacterized protein</fullName>
    </submittedName>
</protein>
<feature type="non-terminal residue" evidence="1">
    <location>
        <position position="1"/>
    </location>
</feature>